<proteinExistence type="predicted"/>
<dbReference type="InterPro" id="IPR000477">
    <property type="entry name" value="RT_dom"/>
</dbReference>
<dbReference type="InterPro" id="IPR043502">
    <property type="entry name" value="DNA/RNA_pol_sf"/>
</dbReference>
<evidence type="ECO:0000313" key="2">
    <source>
        <dbReference type="EMBL" id="JAT14592.1"/>
    </source>
</evidence>
<sequence length="643" mass="74582">QELNNKLKSENKQYKGLLTKTKKEYLQNKINNSTNVCKTTWDIINKETGKRSNIKEHNITINIGSGQSSNPADVSNAFNNYYVNVIEDMLCRQPPTHCLSYNVNVQGSPDDITFRCPPVTEVEVGKIIDSLKNKSSSGYDEVPIKLIKFSKEVLVKPLVHLVNSSFVSGIFPQRLKISKVIPIYKKGENTEISNYRPISILPTISKVFEKAMYSRLVTHLEHYNLFDKEQHGFRKNKSTVTALVDFTEFIIESIDKQDKIAGVFMDLSKAFDSISHEKLINKLQYLGIRKNSLNWFRSYLSDRQQFVEISYITNNKLTKFPSKTKPMKYGVPQGSILGPLLFTCYMKGMPEMISSFNSVKSHLCLYADDSNLIISAKTQDELEIAAHIQLSNLHQYFCNNDLIMNIDKTNFVCFSTKQNRTRLEPHIFIDHNNSIKQLENTKFLGLFFDNNLCWNKHIEYIVGKINSGLYALKRMSFFCDIPALKTIFYAHVQPHISYGIYVYGGTTSKNLNKILVLQKKAIRIMLSLKQDDSVKHCFSELKILTVYGLYIFECVMYVRQQQICLKLQNKQHTYNTRNKNHTVLPRHNLEFFERKTTFSGVHFLKYIPKNITDIKENNIFKNRLKDYITTRALYSLEEFYCFQ</sequence>
<dbReference type="SUPFAM" id="SSF56672">
    <property type="entry name" value="DNA/RNA polymerases"/>
    <property type="match status" value="1"/>
</dbReference>
<dbReference type="Pfam" id="PF00078">
    <property type="entry name" value="RVT_1"/>
    <property type="match status" value="1"/>
</dbReference>
<dbReference type="PROSITE" id="PS50878">
    <property type="entry name" value="RT_POL"/>
    <property type="match status" value="1"/>
</dbReference>
<feature type="domain" description="Reverse transcriptase" evidence="1">
    <location>
        <begin position="164"/>
        <end position="448"/>
    </location>
</feature>
<dbReference type="AlphaFoldDB" id="A0A1B6KT10"/>
<organism evidence="2">
    <name type="scientific">Graphocephala atropunctata</name>
    <dbReference type="NCBI Taxonomy" id="36148"/>
    <lineage>
        <taxon>Eukaryota</taxon>
        <taxon>Metazoa</taxon>
        <taxon>Ecdysozoa</taxon>
        <taxon>Arthropoda</taxon>
        <taxon>Hexapoda</taxon>
        <taxon>Insecta</taxon>
        <taxon>Pterygota</taxon>
        <taxon>Neoptera</taxon>
        <taxon>Paraneoptera</taxon>
        <taxon>Hemiptera</taxon>
        <taxon>Auchenorrhyncha</taxon>
        <taxon>Membracoidea</taxon>
        <taxon>Cicadellidae</taxon>
        <taxon>Cicadellinae</taxon>
        <taxon>Cicadellini</taxon>
        <taxon>Graphocephala</taxon>
    </lineage>
</organism>
<name>A0A1B6KT10_9HEMI</name>
<reference evidence="2" key="1">
    <citation type="submission" date="2015-11" db="EMBL/GenBank/DDBJ databases">
        <title>De novo transcriptome assembly of four potential Pierce s Disease insect vectors from Arizona vineyards.</title>
        <authorList>
            <person name="Tassone E.E."/>
        </authorList>
    </citation>
    <scope>NUCLEOTIDE SEQUENCE</scope>
</reference>
<feature type="non-terminal residue" evidence="2">
    <location>
        <position position="1"/>
    </location>
</feature>
<evidence type="ECO:0000259" key="1">
    <source>
        <dbReference type="PROSITE" id="PS50878"/>
    </source>
</evidence>
<dbReference type="GO" id="GO:0071897">
    <property type="term" value="P:DNA biosynthetic process"/>
    <property type="evidence" value="ECO:0007669"/>
    <property type="project" value="UniProtKB-ARBA"/>
</dbReference>
<protein>
    <recommendedName>
        <fullName evidence="1">Reverse transcriptase domain-containing protein</fullName>
    </recommendedName>
</protein>
<gene>
    <name evidence="2" type="ORF">g.41183</name>
</gene>
<dbReference type="EMBL" id="GEBQ01025385">
    <property type="protein sequence ID" value="JAT14592.1"/>
    <property type="molecule type" value="Transcribed_RNA"/>
</dbReference>
<dbReference type="PANTHER" id="PTHR33332">
    <property type="entry name" value="REVERSE TRANSCRIPTASE DOMAIN-CONTAINING PROTEIN"/>
    <property type="match status" value="1"/>
</dbReference>
<accession>A0A1B6KT10</accession>
<dbReference type="CDD" id="cd01650">
    <property type="entry name" value="RT_nLTR_like"/>
    <property type="match status" value="1"/>
</dbReference>